<dbReference type="PANTHER" id="PTHR31446">
    <property type="entry name" value="ACID PHOSPHATASE/VANADIUM-DEPENDENT HALOPEROXIDASE-RELATED PROTEIN"/>
    <property type="match status" value="1"/>
</dbReference>
<feature type="transmembrane region" description="Helical" evidence="1">
    <location>
        <begin position="125"/>
        <end position="144"/>
    </location>
</feature>
<feature type="transmembrane region" description="Helical" evidence="1">
    <location>
        <begin position="59"/>
        <end position="83"/>
    </location>
</feature>
<dbReference type="PANTHER" id="PTHR31446:SF29">
    <property type="entry name" value="ACID PHOSPHATASE_VANADIUM-DEPENDENT HALOPEROXIDASE-RELATED PROTEIN"/>
    <property type="match status" value="1"/>
</dbReference>
<dbReference type="Pfam" id="PF02681">
    <property type="entry name" value="DUF212"/>
    <property type="match status" value="1"/>
</dbReference>
<accession>L7W2E9</accession>
<dbReference type="EMBL" id="JX649912">
    <property type="protein sequence ID" value="AGC72815.1"/>
    <property type="molecule type" value="Genomic_DNA"/>
</dbReference>
<reference evidence="2" key="1">
    <citation type="submission" date="2012-09" db="EMBL/GenBank/DDBJ databases">
        <title>Metagenomic Characterization of a Microbial Community in Wastewater Detects High Levels of Antibiotic Resistance.</title>
        <authorList>
            <person name="Abrams M."/>
            <person name="Caldwell A."/>
            <person name="Vandaei E."/>
            <person name="Lee W."/>
            <person name="Perrott J."/>
            <person name="Khan S.Y."/>
            <person name="Ta J."/>
            <person name="Romero D."/>
            <person name="Nguyen V."/>
            <person name="Pourmand N."/>
            <person name="Ouverney C.C."/>
        </authorList>
    </citation>
    <scope>NUCLEOTIDE SEQUENCE</scope>
</reference>
<sequence length="145" mass="15166">MPPISMQQLTILLSCLFAWGLAQGVKALIGLIRLRRFDLRHAIFATGGMPSGHAASVSALAAAIGLHEGASTAFAVALVLMFITLRDAVGVRLAASTQARILNEVVVKNGLSYPPLAINHGHTPLEVVVGAVVGIVAAVVLWLWV</sequence>
<protein>
    <submittedName>
        <fullName evidence="2">Integral membrane protein</fullName>
    </submittedName>
</protein>
<keyword evidence="1" id="KW-0812">Transmembrane</keyword>
<dbReference type="InterPro" id="IPR003832">
    <property type="entry name" value="DUF212"/>
</dbReference>
<evidence type="ECO:0000313" key="2">
    <source>
        <dbReference type="EMBL" id="AGC72815.1"/>
    </source>
</evidence>
<organism evidence="2">
    <name type="scientific">uncultured bacterium A1Q1_fos_485</name>
    <dbReference type="NCBI Taxonomy" id="1256576"/>
    <lineage>
        <taxon>Bacteria</taxon>
        <taxon>environmental samples</taxon>
    </lineage>
</organism>
<keyword evidence="1" id="KW-1133">Transmembrane helix</keyword>
<evidence type="ECO:0000256" key="1">
    <source>
        <dbReference type="SAM" id="Phobius"/>
    </source>
</evidence>
<name>L7W2E9_9BACT</name>
<dbReference type="AlphaFoldDB" id="L7W2E9"/>
<proteinExistence type="predicted"/>
<keyword evidence="1" id="KW-0472">Membrane</keyword>